<feature type="compositionally biased region" description="Basic and acidic residues" evidence="1">
    <location>
        <begin position="161"/>
        <end position="172"/>
    </location>
</feature>
<dbReference type="EMBL" id="HBUF01559059">
    <property type="protein sequence ID" value="CAG6761414.1"/>
    <property type="molecule type" value="Transcribed_RNA"/>
</dbReference>
<proteinExistence type="predicted"/>
<evidence type="ECO:0000256" key="2">
    <source>
        <dbReference type="SAM" id="SignalP"/>
    </source>
</evidence>
<feature type="region of interest" description="Disordered" evidence="1">
    <location>
        <begin position="109"/>
        <end position="172"/>
    </location>
</feature>
<dbReference type="AlphaFoldDB" id="A0A8D9EQN6"/>
<evidence type="ECO:0008006" key="4">
    <source>
        <dbReference type="Google" id="ProtNLM"/>
    </source>
</evidence>
<reference evidence="3" key="1">
    <citation type="submission" date="2021-05" db="EMBL/GenBank/DDBJ databases">
        <authorList>
            <person name="Alioto T."/>
            <person name="Alioto T."/>
            <person name="Gomez Garrido J."/>
        </authorList>
    </citation>
    <scope>NUCLEOTIDE SEQUENCE</scope>
</reference>
<feature type="signal peptide" evidence="2">
    <location>
        <begin position="1"/>
        <end position="26"/>
    </location>
</feature>
<keyword evidence="2" id="KW-0732">Signal</keyword>
<protein>
    <recommendedName>
        <fullName evidence="4">Pro-corazonin</fullName>
    </recommendedName>
</protein>
<accession>A0A8D9EQN6</accession>
<evidence type="ECO:0000313" key="3">
    <source>
        <dbReference type="EMBL" id="CAG6761414.1"/>
    </source>
</evidence>
<name>A0A8D9EQN6_9HEMI</name>
<organism evidence="3">
    <name type="scientific">Cacopsylla melanoneura</name>
    <dbReference type="NCBI Taxonomy" id="428564"/>
    <lineage>
        <taxon>Eukaryota</taxon>
        <taxon>Metazoa</taxon>
        <taxon>Ecdysozoa</taxon>
        <taxon>Arthropoda</taxon>
        <taxon>Hexapoda</taxon>
        <taxon>Insecta</taxon>
        <taxon>Pterygota</taxon>
        <taxon>Neoptera</taxon>
        <taxon>Paraneoptera</taxon>
        <taxon>Hemiptera</taxon>
        <taxon>Sternorrhyncha</taxon>
        <taxon>Psylloidea</taxon>
        <taxon>Psyllidae</taxon>
        <taxon>Psyllinae</taxon>
        <taxon>Cacopsylla</taxon>
    </lineage>
</organism>
<feature type="chain" id="PRO_5034022355" description="Pro-corazonin" evidence="2">
    <location>
        <begin position="27"/>
        <end position="172"/>
    </location>
</feature>
<sequence length="172" mass="19642">MKLLPSPRHLLSILLLSSLLWETFLAQTFEFSRGWTNGRKRATLVMTSPLEKSKEGDGEKRMLLRGSSPDPEDLAALCRSYGLENYRMLKFNRLCRHWLSTQAMDSRLLQPRVNPESNGFEPGVNPESNRFQPGVNPESTRLDLFSPVNPLSPLNPIDVQNRSEDPNTIRYT</sequence>
<evidence type="ECO:0000256" key="1">
    <source>
        <dbReference type="SAM" id="MobiDB-lite"/>
    </source>
</evidence>